<evidence type="ECO:0000259" key="8">
    <source>
        <dbReference type="Pfam" id="PF07962"/>
    </source>
</evidence>
<evidence type="ECO:0000256" key="6">
    <source>
        <dbReference type="ARBA" id="ARBA00023306"/>
    </source>
</evidence>
<evidence type="ECO:0000313" key="10">
    <source>
        <dbReference type="Proteomes" id="UP000829720"/>
    </source>
</evidence>
<dbReference type="GO" id="GO:0031297">
    <property type="term" value="P:replication fork processing"/>
    <property type="evidence" value="ECO:0007669"/>
    <property type="project" value="UniProtKB-UniRule"/>
</dbReference>
<dbReference type="OrthoDB" id="437078at2759"/>
<reference evidence="9" key="1">
    <citation type="submission" date="2021-01" db="EMBL/GenBank/DDBJ databases">
        <authorList>
            <person name="Zahm M."/>
            <person name="Roques C."/>
            <person name="Cabau C."/>
            <person name="Klopp C."/>
            <person name="Donnadieu C."/>
            <person name="Jouanno E."/>
            <person name="Lampietro C."/>
            <person name="Louis A."/>
            <person name="Herpin A."/>
            <person name="Echchiki A."/>
            <person name="Berthelot C."/>
            <person name="Parey E."/>
            <person name="Roest-Crollius H."/>
            <person name="Braasch I."/>
            <person name="Postlethwait J."/>
            <person name="Bobe J."/>
            <person name="Montfort J."/>
            <person name="Bouchez O."/>
            <person name="Begum T."/>
            <person name="Mejri S."/>
            <person name="Adams A."/>
            <person name="Chen W.-J."/>
            <person name="Guiguen Y."/>
        </authorList>
    </citation>
    <scope>NUCLEOTIDE SEQUENCE</scope>
    <source>
        <tissue evidence="9">Blood</tissue>
    </source>
</reference>
<keyword evidence="6 7" id="KW-0131">Cell cycle</keyword>
<keyword evidence="10" id="KW-1185">Reference proteome</keyword>
<dbReference type="InterPro" id="IPR012923">
    <property type="entry name" value="Csm3"/>
</dbReference>
<dbReference type="GO" id="GO:0006974">
    <property type="term" value="P:DNA damage response"/>
    <property type="evidence" value="ECO:0007669"/>
    <property type="project" value="UniProtKB-KW"/>
</dbReference>
<evidence type="ECO:0000256" key="5">
    <source>
        <dbReference type="ARBA" id="ARBA00023242"/>
    </source>
</evidence>
<dbReference type="GO" id="GO:0003677">
    <property type="term" value="F:DNA binding"/>
    <property type="evidence" value="ECO:0007669"/>
    <property type="project" value="TreeGrafter"/>
</dbReference>
<comment type="function">
    <text evidence="7">Plays an important role in the control of DNA replication and the maintenance of replication fork stability.</text>
</comment>
<name>A0A8T3E9Z4_9TELE</name>
<keyword evidence="5 7" id="KW-0539">Nucleus</keyword>
<dbReference type="Pfam" id="PF07962">
    <property type="entry name" value="Swi3"/>
    <property type="match status" value="1"/>
</dbReference>
<proteinExistence type="inferred from homology"/>
<evidence type="ECO:0000256" key="2">
    <source>
        <dbReference type="ARBA" id="ARBA00006075"/>
    </source>
</evidence>
<dbReference type="AlphaFoldDB" id="A0A8T3E9Z4"/>
<comment type="similarity">
    <text evidence="2 7">Belongs to the CSM3 family.</text>
</comment>
<protein>
    <recommendedName>
        <fullName evidence="3 7">TIMELESS-interacting protein</fullName>
    </recommendedName>
</protein>
<comment type="subcellular location">
    <subcellularLocation>
        <location evidence="1 7">Nucleus</location>
    </subcellularLocation>
</comment>
<dbReference type="EMBL" id="JAERUA010000001">
    <property type="protein sequence ID" value="KAI1905144.1"/>
    <property type="molecule type" value="Genomic_DNA"/>
</dbReference>
<evidence type="ECO:0000256" key="7">
    <source>
        <dbReference type="RuleBase" id="RU366049"/>
    </source>
</evidence>
<dbReference type="GO" id="GO:0031298">
    <property type="term" value="C:replication fork protection complex"/>
    <property type="evidence" value="ECO:0007669"/>
    <property type="project" value="TreeGrafter"/>
</dbReference>
<evidence type="ECO:0000256" key="4">
    <source>
        <dbReference type="ARBA" id="ARBA00022763"/>
    </source>
</evidence>
<comment type="caution">
    <text evidence="9">The sequence shown here is derived from an EMBL/GenBank/DDBJ whole genome shotgun (WGS) entry which is preliminary data.</text>
</comment>
<gene>
    <name evidence="9" type="ORF">AGOR_G00013110</name>
</gene>
<dbReference type="GO" id="GO:0043111">
    <property type="term" value="P:replication fork arrest"/>
    <property type="evidence" value="ECO:0007669"/>
    <property type="project" value="TreeGrafter"/>
</dbReference>
<dbReference type="Proteomes" id="UP000829720">
    <property type="component" value="Unassembled WGS sequence"/>
</dbReference>
<dbReference type="GO" id="GO:0000076">
    <property type="term" value="P:DNA replication checkpoint signaling"/>
    <property type="evidence" value="ECO:0007669"/>
    <property type="project" value="UniProtKB-UniRule"/>
</dbReference>
<evidence type="ECO:0000256" key="1">
    <source>
        <dbReference type="ARBA" id="ARBA00004123"/>
    </source>
</evidence>
<organism evidence="9 10">
    <name type="scientific">Albula goreensis</name>
    <dbReference type="NCBI Taxonomy" id="1534307"/>
    <lineage>
        <taxon>Eukaryota</taxon>
        <taxon>Metazoa</taxon>
        <taxon>Chordata</taxon>
        <taxon>Craniata</taxon>
        <taxon>Vertebrata</taxon>
        <taxon>Euteleostomi</taxon>
        <taxon>Actinopterygii</taxon>
        <taxon>Neopterygii</taxon>
        <taxon>Teleostei</taxon>
        <taxon>Albuliformes</taxon>
        <taxon>Albulidae</taxon>
        <taxon>Albula</taxon>
    </lineage>
</organism>
<sequence length="233" mass="25938">MCSPIEHHHIFVPPPFEDIEDEECLVPFPPPTSPVSVPFPGKHMRTSSASAHNMASEEDGRVGGLLLNQMEEKPMAKRNEPCAALDMEKLLSEKGILALCNVFGDISFKGQGHEAEDLCALLAGFQRWGEQIFPHHTFEDLVTHFEEMGDHTEIQTCLRGIQPSFVWTCEQDDYVGCEDSGLVMEVCCPAKNKAHGRKISAQGQRECQAVCHLTRDVTENWPAGSHKNLSTRN</sequence>
<feature type="domain" description="Chromosome segregation in meiosis protein 3" evidence="8">
    <location>
        <begin position="85"/>
        <end position="161"/>
    </location>
</feature>
<accession>A0A8T3E9Z4</accession>
<evidence type="ECO:0000313" key="9">
    <source>
        <dbReference type="EMBL" id="KAI1905144.1"/>
    </source>
</evidence>
<keyword evidence="4 7" id="KW-0227">DNA damage</keyword>
<dbReference type="InterPro" id="IPR040038">
    <property type="entry name" value="TIPIN/Csm3/Swi3"/>
</dbReference>
<evidence type="ECO:0000256" key="3">
    <source>
        <dbReference type="ARBA" id="ARBA00018750"/>
    </source>
</evidence>
<dbReference type="PANTHER" id="PTHR13220">
    <property type="entry name" value="TIMELESS INTERACTING-RELATED"/>
    <property type="match status" value="1"/>
</dbReference>
<dbReference type="PANTHER" id="PTHR13220:SF11">
    <property type="entry name" value="TIMELESS-INTERACTING PROTEIN"/>
    <property type="match status" value="1"/>
</dbReference>